<proteinExistence type="inferred from homology"/>
<accession>A0ABP7Z5M9</accession>
<feature type="transmembrane region" description="Helical" evidence="7">
    <location>
        <begin position="156"/>
        <end position="176"/>
    </location>
</feature>
<evidence type="ECO:0000256" key="7">
    <source>
        <dbReference type="SAM" id="Phobius"/>
    </source>
</evidence>
<dbReference type="InterPro" id="IPR024962">
    <property type="entry name" value="YukD-like"/>
</dbReference>
<sequence length="474" mass="48067">MMKVVLMTDSTVAELCRLTVRAPQVSVDLAVPAGVPVSDLLPTLLRYVGEEAEEAGLDHAGWVLQRLGDAPLDEETTLARAGLADGDVLYLRPHTESLPEARLDDLVDGISDTVGRRMRTWSPNAARGLLGGTAVATLALALMLVFRPGLDGSGSLRVACAGVTGVLVLAGAASASRAVGDRLTATVLGLLVAPCLALAGWVLPGGDLTGPDAARVVGARLLAAGAAGAGGAVLALAATAVGAPALCATALVAVATAVTGTLIGYAGMEAPAAVALVMVVLALGAGAVAPFAFKLAGMRMPALPSSAGELQEGIEPYAGDEVAERTELAGRWVTALFAATGTAAVAALVVLAEHPNLPEVLTALVLSLLLLLHSRGLVHIGQRLTLALPGVAGLLLLARAWAVDSDGDTRLVVFAVLLAAAAGLVIATWTVPGRRMLPYWGRAAELAHTVFAVALLPLSLWVAGFFGWLRGLFG</sequence>
<evidence type="ECO:0000259" key="8">
    <source>
        <dbReference type="Pfam" id="PF19053"/>
    </source>
</evidence>
<feature type="transmembrane region" description="Helical" evidence="7">
    <location>
        <begin position="332"/>
        <end position="351"/>
    </location>
</feature>
<feature type="transmembrane region" description="Helical" evidence="7">
    <location>
        <begin position="245"/>
        <end position="266"/>
    </location>
</feature>
<comment type="caution">
    <text evidence="9">The sequence shown here is derived from an EMBL/GenBank/DDBJ whole genome shotgun (WGS) entry which is preliminary data.</text>
</comment>
<evidence type="ECO:0000256" key="3">
    <source>
        <dbReference type="ARBA" id="ARBA00022475"/>
    </source>
</evidence>
<keyword evidence="5 7" id="KW-1133">Transmembrane helix</keyword>
<evidence type="ECO:0000313" key="9">
    <source>
        <dbReference type="EMBL" id="GAA4147670.1"/>
    </source>
</evidence>
<evidence type="ECO:0000256" key="1">
    <source>
        <dbReference type="ARBA" id="ARBA00004651"/>
    </source>
</evidence>
<name>A0ABP7Z5M9_9ACTN</name>
<dbReference type="Proteomes" id="UP001501845">
    <property type="component" value="Unassembled WGS sequence"/>
</dbReference>
<feature type="transmembrane region" description="Helical" evidence="7">
    <location>
        <begin position="384"/>
        <end position="403"/>
    </location>
</feature>
<keyword evidence="3" id="KW-1003">Cell membrane</keyword>
<dbReference type="EMBL" id="BAABBU010000026">
    <property type="protein sequence ID" value="GAA4147670.1"/>
    <property type="molecule type" value="Genomic_DNA"/>
</dbReference>
<comment type="similarity">
    <text evidence="2">Belongs to the EccD/Snm4 family.</text>
</comment>
<reference evidence="10" key="1">
    <citation type="journal article" date="2019" name="Int. J. Syst. Evol. Microbiol.">
        <title>The Global Catalogue of Microorganisms (GCM) 10K type strain sequencing project: providing services to taxonomists for standard genome sequencing and annotation.</title>
        <authorList>
            <consortium name="The Broad Institute Genomics Platform"/>
            <consortium name="The Broad Institute Genome Sequencing Center for Infectious Disease"/>
            <person name="Wu L."/>
            <person name="Ma J."/>
        </authorList>
    </citation>
    <scope>NUCLEOTIDE SEQUENCE [LARGE SCALE GENOMIC DNA]</scope>
    <source>
        <strain evidence="10">JCM 17589</strain>
    </source>
</reference>
<evidence type="ECO:0000256" key="6">
    <source>
        <dbReference type="ARBA" id="ARBA00023136"/>
    </source>
</evidence>
<feature type="transmembrane region" description="Helical" evidence="7">
    <location>
        <begin position="409"/>
        <end position="431"/>
    </location>
</feature>
<keyword evidence="4 7" id="KW-0812">Transmembrane</keyword>
<dbReference type="Pfam" id="PF08817">
    <property type="entry name" value="YukD"/>
    <property type="match status" value="1"/>
</dbReference>
<protein>
    <submittedName>
        <fullName evidence="9">Type VII secretion integral membrane protein EccD</fullName>
    </submittedName>
</protein>
<evidence type="ECO:0000256" key="4">
    <source>
        <dbReference type="ARBA" id="ARBA00022692"/>
    </source>
</evidence>
<dbReference type="NCBIfam" id="TIGR03920">
    <property type="entry name" value="T7SS_EccD"/>
    <property type="match status" value="1"/>
</dbReference>
<evidence type="ECO:0000256" key="2">
    <source>
        <dbReference type="ARBA" id="ARBA00006162"/>
    </source>
</evidence>
<feature type="transmembrane region" description="Helical" evidence="7">
    <location>
        <begin position="443"/>
        <end position="469"/>
    </location>
</feature>
<feature type="transmembrane region" description="Helical" evidence="7">
    <location>
        <begin position="125"/>
        <end position="144"/>
    </location>
</feature>
<feature type="transmembrane region" description="Helical" evidence="7">
    <location>
        <begin position="216"/>
        <end position="238"/>
    </location>
</feature>
<organism evidence="9 10">
    <name type="scientific">Streptomyces tunisiensis</name>
    <dbReference type="NCBI Taxonomy" id="948699"/>
    <lineage>
        <taxon>Bacteria</taxon>
        <taxon>Bacillati</taxon>
        <taxon>Actinomycetota</taxon>
        <taxon>Actinomycetes</taxon>
        <taxon>Kitasatosporales</taxon>
        <taxon>Streptomycetaceae</taxon>
        <taxon>Streptomyces</taxon>
    </lineage>
</organism>
<dbReference type="Gene3D" id="3.10.20.90">
    <property type="entry name" value="Phosphatidylinositol 3-kinase Catalytic Subunit, Chain A, domain 1"/>
    <property type="match status" value="1"/>
</dbReference>
<dbReference type="InterPro" id="IPR044049">
    <property type="entry name" value="EccD_transm"/>
</dbReference>
<comment type="subcellular location">
    <subcellularLocation>
        <location evidence="1">Cell membrane</location>
        <topology evidence="1">Multi-pass membrane protein</topology>
    </subcellularLocation>
</comment>
<feature type="transmembrane region" description="Helical" evidence="7">
    <location>
        <begin position="357"/>
        <end position="372"/>
    </location>
</feature>
<keyword evidence="10" id="KW-1185">Reference proteome</keyword>
<feature type="domain" description="EccD-like transmembrane" evidence="8">
    <location>
        <begin position="128"/>
        <end position="472"/>
    </location>
</feature>
<dbReference type="InterPro" id="IPR006707">
    <property type="entry name" value="T7SS_EccD"/>
</dbReference>
<evidence type="ECO:0000256" key="5">
    <source>
        <dbReference type="ARBA" id="ARBA00022989"/>
    </source>
</evidence>
<gene>
    <name evidence="9" type="primary">eccD</name>
    <name evidence="9" type="ORF">GCM10022285_55120</name>
</gene>
<dbReference type="PIRSF" id="PIRSF017804">
    <property type="entry name" value="Secretion_EccD1"/>
    <property type="match status" value="1"/>
</dbReference>
<keyword evidence="6 7" id="KW-0472">Membrane</keyword>
<evidence type="ECO:0000313" key="10">
    <source>
        <dbReference type="Proteomes" id="UP001501845"/>
    </source>
</evidence>
<dbReference type="Pfam" id="PF19053">
    <property type="entry name" value="EccD"/>
    <property type="match status" value="1"/>
</dbReference>
<feature type="transmembrane region" description="Helical" evidence="7">
    <location>
        <begin position="183"/>
        <end position="204"/>
    </location>
</feature>
<feature type="transmembrane region" description="Helical" evidence="7">
    <location>
        <begin position="272"/>
        <end position="293"/>
    </location>
</feature>